<gene>
    <name evidence="10" type="ORF">OCV51_00665</name>
</gene>
<dbReference type="PRINTS" id="PR00344">
    <property type="entry name" value="BCTRLSENSOR"/>
</dbReference>
<keyword evidence="8" id="KW-0812">Transmembrane</keyword>
<reference evidence="10 11" key="1">
    <citation type="journal article" date="2021" name="ISME Commun">
        <title>Automated analysis of genomic sequences facilitates high-throughput and comprehensive description of bacteria.</title>
        <authorList>
            <person name="Hitch T.C.A."/>
        </authorList>
    </citation>
    <scope>NUCLEOTIDE SEQUENCE [LARGE SCALE GENOMIC DNA]</scope>
    <source>
        <strain evidence="10 11">H2_18</strain>
    </source>
</reference>
<organism evidence="10 11">
    <name type="scientific">Faecalicatena acetigenes</name>
    <dbReference type="NCBI Taxonomy" id="2981790"/>
    <lineage>
        <taxon>Bacteria</taxon>
        <taxon>Bacillati</taxon>
        <taxon>Bacillota</taxon>
        <taxon>Clostridia</taxon>
        <taxon>Lachnospirales</taxon>
        <taxon>Lachnospiraceae</taxon>
        <taxon>Faecalicatena</taxon>
    </lineage>
</organism>
<evidence type="ECO:0000313" key="10">
    <source>
        <dbReference type="EMBL" id="MCU6746184.1"/>
    </source>
</evidence>
<dbReference type="SUPFAM" id="SSF47384">
    <property type="entry name" value="Homodimeric domain of signal transducing histidine kinase"/>
    <property type="match status" value="1"/>
</dbReference>
<accession>A0ABT2T8V9</accession>
<keyword evidence="7" id="KW-0902">Two-component regulatory system</keyword>
<evidence type="ECO:0000256" key="7">
    <source>
        <dbReference type="ARBA" id="ARBA00023012"/>
    </source>
</evidence>
<dbReference type="RefSeq" id="WP_059067597.1">
    <property type="nucleotide sequence ID" value="NZ_JAOQJX010000001.1"/>
</dbReference>
<dbReference type="InterPro" id="IPR003594">
    <property type="entry name" value="HATPase_dom"/>
</dbReference>
<evidence type="ECO:0000259" key="9">
    <source>
        <dbReference type="PROSITE" id="PS50109"/>
    </source>
</evidence>
<dbReference type="Pfam" id="PF00512">
    <property type="entry name" value="HisKA"/>
    <property type="match status" value="1"/>
</dbReference>
<sequence>MSCIWITAGSAVLLFLLVGAVWLHMRRKYIRFTEEVCESIEQILKGSAGEAFDTESDELLSKIQMQLLRLQEITEFHARESERQKQEVQGIVSDISHQLKTPIANIVMYCDTAVNPKLPPEERDTCLKVLKHQVGKLEFLVQSLIQMSRMEQNMICLHTDTVSLTQLLEDAKESIAVRAEKKQIKVEISGTGEKSLRCDEKWTLEALFNVLDNAVKYSAPGSTIRIQSDPMEIYTRIQIQDEGMGIAPEHINDVCKRFYREEQAARTEGLGIGLYLTREIVEKENGYLKIQSKRGIGTSVSVYLLNVD</sequence>
<dbReference type="InterPro" id="IPR036097">
    <property type="entry name" value="HisK_dim/P_sf"/>
</dbReference>
<name>A0ABT2T8V9_9FIRM</name>
<dbReference type="InterPro" id="IPR004358">
    <property type="entry name" value="Sig_transdc_His_kin-like_C"/>
</dbReference>
<dbReference type="CDD" id="cd00082">
    <property type="entry name" value="HisKA"/>
    <property type="match status" value="1"/>
</dbReference>
<proteinExistence type="predicted"/>
<dbReference type="SMART" id="SM00387">
    <property type="entry name" value="HATPase_c"/>
    <property type="match status" value="1"/>
</dbReference>
<dbReference type="PANTHER" id="PTHR45453">
    <property type="entry name" value="PHOSPHATE REGULON SENSOR PROTEIN PHOR"/>
    <property type="match status" value="1"/>
</dbReference>
<evidence type="ECO:0000256" key="4">
    <source>
        <dbReference type="ARBA" id="ARBA00022553"/>
    </source>
</evidence>
<evidence type="ECO:0000256" key="2">
    <source>
        <dbReference type="ARBA" id="ARBA00004370"/>
    </source>
</evidence>
<feature type="transmembrane region" description="Helical" evidence="8">
    <location>
        <begin position="6"/>
        <end position="23"/>
    </location>
</feature>
<dbReference type="InterPro" id="IPR050351">
    <property type="entry name" value="BphY/WalK/GraS-like"/>
</dbReference>
<dbReference type="InterPro" id="IPR036890">
    <property type="entry name" value="HATPase_C_sf"/>
</dbReference>
<comment type="catalytic activity">
    <reaction evidence="1">
        <text>ATP + protein L-histidine = ADP + protein N-phospho-L-histidine.</text>
        <dbReference type="EC" id="2.7.13.3"/>
    </reaction>
</comment>
<keyword evidence="4" id="KW-0597">Phosphoprotein</keyword>
<dbReference type="SMART" id="SM00388">
    <property type="entry name" value="HisKA"/>
    <property type="match status" value="1"/>
</dbReference>
<keyword evidence="5" id="KW-0808">Transferase</keyword>
<evidence type="ECO:0000313" key="11">
    <source>
        <dbReference type="Proteomes" id="UP001652394"/>
    </source>
</evidence>
<dbReference type="Gene3D" id="3.30.565.10">
    <property type="entry name" value="Histidine kinase-like ATPase, C-terminal domain"/>
    <property type="match status" value="1"/>
</dbReference>
<evidence type="ECO:0000256" key="1">
    <source>
        <dbReference type="ARBA" id="ARBA00000085"/>
    </source>
</evidence>
<evidence type="ECO:0000256" key="5">
    <source>
        <dbReference type="ARBA" id="ARBA00022679"/>
    </source>
</evidence>
<feature type="domain" description="Histidine kinase" evidence="9">
    <location>
        <begin position="94"/>
        <end position="308"/>
    </location>
</feature>
<keyword evidence="8" id="KW-1133">Transmembrane helix</keyword>
<protein>
    <recommendedName>
        <fullName evidence="3">histidine kinase</fullName>
        <ecNumber evidence="3">2.7.13.3</ecNumber>
    </recommendedName>
</protein>
<dbReference type="GO" id="GO:0016301">
    <property type="term" value="F:kinase activity"/>
    <property type="evidence" value="ECO:0007669"/>
    <property type="project" value="UniProtKB-KW"/>
</dbReference>
<keyword evidence="11" id="KW-1185">Reference proteome</keyword>
<dbReference type="InterPro" id="IPR003661">
    <property type="entry name" value="HisK_dim/P_dom"/>
</dbReference>
<dbReference type="Pfam" id="PF02518">
    <property type="entry name" value="HATPase_c"/>
    <property type="match status" value="1"/>
</dbReference>
<dbReference type="InterPro" id="IPR005467">
    <property type="entry name" value="His_kinase_dom"/>
</dbReference>
<dbReference type="EMBL" id="JAOQJX010000001">
    <property type="protein sequence ID" value="MCU6746184.1"/>
    <property type="molecule type" value="Genomic_DNA"/>
</dbReference>
<dbReference type="Gene3D" id="1.10.287.130">
    <property type="match status" value="1"/>
</dbReference>
<comment type="subcellular location">
    <subcellularLocation>
        <location evidence="2">Membrane</location>
    </subcellularLocation>
</comment>
<keyword evidence="6 10" id="KW-0418">Kinase</keyword>
<dbReference type="PROSITE" id="PS50109">
    <property type="entry name" value="HIS_KIN"/>
    <property type="match status" value="1"/>
</dbReference>
<comment type="caution">
    <text evidence="10">The sequence shown here is derived from an EMBL/GenBank/DDBJ whole genome shotgun (WGS) entry which is preliminary data.</text>
</comment>
<dbReference type="Proteomes" id="UP001652394">
    <property type="component" value="Unassembled WGS sequence"/>
</dbReference>
<dbReference type="PANTHER" id="PTHR45453:SF1">
    <property type="entry name" value="PHOSPHATE REGULON SENSOR PROTEIN PHOR"/>
    <property type="match status" value="1"/>
</dbReference>
<evidence type="ECO:0000256" key="3">
    <source>
        <dbReference type="ARBA" id="ARBA00012438"/>
    </source>
</evidence>
<evidence type="ECO:0000256" key="6">
    <source>
        <dbReference type="ARBA" id="ARBA00022777"/>
    </source>
</evidence>
<dbReference type="EC" id="2.7.13.3" evidence="3"/>
<evidence type="ECO:0000256" key="8">
    <source>
        <dbReference type="SAM" id="Phobius"/>
    </source>
</evidence>
<dbReference type="SUPFAM" id="SSF55874">
    <property type="entry name" value="ATPase domain of HSP90 chaperone/DNA topoisomerase II/histidine kinase"/>
    <property type="match status" value="1"/>
</dbReference>
<keyword evidence="8" id="KW-0472">Membrane</keyword>